<keyword evidence="5 8" id="KW-0378">Hydrolase</keyword>
<protein>
    <recommendedName>
        <fullName evidence="8">mRNA-capping enzyme subunit beta</fullName>
        <ecNumber evidence="8">3.6.1.74</ecNumber>
    </recommendedName>
    <alternativeName>
        <fullName evidence="8">mRNA 5'-phosphatase</fullName>
    </alternativeName>
    <alternativeName>
        <fullName evidence="8">mRNA 5'-triphosphate monophosphatase</fullName>
    </alternativeName>
</protein>
<evidence type="ECO:0000313" key="12">
    <source>
        <dbReference type="Proteomes" id="UP000723463"/>
    </source>
</evidence>
<comment type="caution">
    <text evidence="11">The sequence shown here is derived from an EMBL/GenBank/DDBJ whole genome shotgun (WGS) entry which is preliminary data.</text>
</comment>
<comment type="similarity">
    <text evidence="3 8">Belongs to the fungal TPase family.</text>
</comment>
<evidence type="ECO:0000256" key="7">
    <source>
        <dbReference type="ARBA" id="ARBA00047740"/>
    </source>
</evidence>
<proteinExistence type="inferred from homology"/>
<feature type="domain" description="mRNA triphosphatase Cet1-like" evidence="10">
    <location>
        <begin position="91"/>
        <end position="280"/>
    </location>
</feature>
<sequence>MSDQGTTKKRPREEEAQDTAVSSSNGAGATSTSGQEGRDGSSSKRPRPEESSSSSSLLVGGAPPAAPPHPEQQQRPRPPRPALFFGSNIPDDVVQAVADFLYDRCHGENVEIEAKVGILIDKTTQQRIQMPVQNEVVLAETSNRWYTFSSDMTVAQHAHFNRCLNKSGEMSQHSESKVAYKHTYETDQFFTVQGKKTRVSRDQKTNAVIGSIQKRRIADLDIFSPRRPFDYRISVNVEEPVDLPSGNPERERKKDRVSYQLNNLKIDLTQVKSNNMPNNPAQPPSYSQMRPTVQQTQLDLTHELEIEFVNAAELAREREIRINSQGRQPDRFLEITANFINNIRGLIAQGQNIQHHHPQHMQQRPQQHQHQQNYPSQQRR</sequence>
<keyword evidence="8" id="KW-0506">mRNA capping</keyword>
<dbReference type="PANTHER" id="PTHR28118:SF1">
    <property type="entry name" value="POLYNUCLEOTIDE 5'-TRIPHOSPHATASE CTL1-RELATED"/>
    <property type="match status" value="1"/>
</dbReference>
<keyword evidence="4 8" id="KW-0507">mRNA processing</keyword>
<dbReference type="InterPro" id="IPR040343">
    <property type="entry name" value="Cet1/Ctl1"/>
</dbReference>
<dbReference type="InterPro" id="IPR004206">
    <property type="entry name" value="mRNA_triPase_Cet1"/>
</dbReference>
<evidence type="ECO:0000256" key="8">
    <source>
        <dbReference type="RuleBase" id="RU367053"/>
    </source>
</evidence>
<feature type="compositionally biased region" description="Basic and acidic residues" evidence="9">
    <location>
        <begin position="36"/>
        <end position="50"/>
    </location>
</feature>
<feature type="region of interest" description="Disordered" evidence="9">
    <location>
        <begin position="353"/>
        <end position="380"/>
    </location>
</feature>
<dbReference type="GO" id="GO:0004651">
    <property type="term" value="F:polynucleotide 5'-phosphatase activity"/>
    <property type="evidence" value="ECO:0007669"/>
    <property type="project" value="UniProtKB-UniRule"/>
</dbReference>
<reference evidence="11" key="1">
    <citation type="journal article" date="2020" name="Fungal Divers.">
        <title>Resolving the Mortierellaceae phylogeny through synthesis of multi-gene phylogenetics and phylogenomics.</title>
        <authorList>
            <person name="Vandepol N."/>
            <person name="Liber J."/>
            <person name="Desiro A."/>
            <person name="Na H."/>
            <person name="Kennedy M."/>
            <person name="Barry K."/>
            <person name="Grigoriev I.V."/>
            <person name="Miller A.N."/>
            <person name="O'Donnell K."/>
            <person name="Stajich J.E."/>
            <person name="Bonito G."/>
        </authorList>
    </citation>
    <scope>NUCLEOTIDE SEQUENCE</scope>
    <source>
        <strain evidence="11">NRRL 2591</strain>
    </source>
</reference>
<comment type="cofactor">
    <cofactor evidence="1 8">
        <name>Mg(2+)</name>
        <dbReference type="ChEBI" id="CHEBI:18420"/>
    </cofactor>
</comment>
<organism evidence="11 12">
    <name type="scientific">Mortierella hygrophila</name>
    <dbReference type="NCBI Taxonomy" id="979708"/>
    <lineage>
        <taxon>Eukaryota</taxon>
        <taxon>Fungi</taxon>
        <taxon>Fungi incertae sedis</taxon>
        <taxon>Mucoromycota</taxon>
        <taxon>Mortierellomycotina</taxon>
        <taxon>Mortierellomycetes</taxon>
        <taxon>Mortierellales</taxon>
        <taxon>Mortierellaceae</taxon>
        <taxon>Mortierella</taxon>
    </lineage>
</organism>
<evidence type="ECO:0000256" key="2">
    <source>
        <dbReference type="ARBA" id="ARBA00004123"/>
    </source>
</evidence>
<comment type="function">
    <text evidence="8">First step of mRNA capping. Converts the 5'-triphosphate end of a nascent mRNA chain into a diphosphate end.</text>
</comment>
<dbReference type="Proteomes" id="UP000723463">
    <property type="component" value="Unassembled WGS sequence"/>
</dbReference>
<dbReference type="GO" id="GO:0006370">
    <property type="term" value="P:7-methylguanosine mRNA capping"/>
    <property type="evidence" value="ECO:0007669"/>
    <property type="project" value="UniProtKB-UniRule"/>
</dbReference>
<evidence type="ECO:0000256" key="5">
    <source>
        <dbReference type="ARBA" id="ARBA00022801"/>
    </source>
</evidence>
<gene>
    <name evidence="11" type="primary">CET1</name>
    <name evidence="11" type="ORF">EC957_001543</name>
</gene>
<evidence type="ECO:0000256" key="1">
    <source>
        <dbReference type="ARBA" id="ARBA00001946"/>
    </source>
</evidence>
<evidence type="ECO:0000256" key="9">
    <source>
        <dbReference type="SAM" id="MobiDB-lite"/>
    </source>
</evidence>
<keyword evidence="12" id="KW-1185">Reference proteome</keyword>
<dbReference type="Pfam" id="PF02940">
    <property type="entry name" value="mRNA_triPase"/>
    <property type="match status" value="1"/>
</dbReference>
<dbReference type="InterPro" id="IPR037009">
    <property type="entry name" value="mRNA_triPase_Cet1_sf"/>
</dbReference>
<accession>A0A9P6F6G6</accession>
<dbReference type="Gene3D" id="3.20.100.10">
    <property type="entry name" value="mRNA triphosphatase Cet1-like"/>
    <property type="match status" value="1"/>
</dbReference>
<dbReference type="AlphaFoldDB" id="A0A9P6F6G6"/>
<dbReference type="PANTHER" id="PTHR28118">
    <property type="entry name" value="POLYNUCLEOTIDE 5'-TRIPHOSPHATASE-RELATED"/>
    <property type="match status" value="1"/>
</dbReference>
<evidence type="ECO:0000259" key="10">
    <source>
        <dbReference type="Pfam" id="PF02940"/>
    </source>
</evidence>
<comment type="subunit">
    <text evidence="8">Heterodimer. The mRNA-capping enzyme is composed of two separate chains alpha and beta, respectively a mRNA guanylyltransferase and an mRNA 5'-triphosphate monophosphatase.</text>
</comment>
<comment type="catalytic activity">
    <reaction evidence="7">
        <text>a 5'-end triphospho-ribonucleoside in mRNA + H2O = a 5'-end diphospho-ribonucleoside in mRNA + phosphate + H(+)</text>
        <dbReference type="Rhea" id="RHEA:67004"/>
        <dbReference type="Rhea" id="RHEA-COMP:17164"/>
        <dbReference type="Rhea" id="RHEA-COMP:17165"/>
        <dbReference type="ChEBI" id="CHEBI:15377"/>
        <dbReference type="ChEBI" id="CHEBI:15378"/>
        <dbReference type="ChEBI" id="CHEBI:43474"/>
        <dbReference type="ChEBI" id="CHEBI:167616"/>
        <dbReference type="ChEBI" id="CHEBI:167618"/>
        <dbReference type="EC" id="3.6.1.74"/>
    </reaction>
    <physiologicalReaction direction="left-to-right" evidence="7">
        <dbReference type="Rhea" id="RHEA:67005"/>
    </physiologicalReaction>
</comment>
<feature type="region of interest" description="Disordered" evidence="9">
    <location>
        <begin position="1"/>
        <end position="87"/>
    </location>
</feature>
<dbReference type="CDD" id="cd07470">
    <property type="entry name" value="CYTH-like_mRNA_RTPase"/>
    <property type="match status" value="1"/>
</dbReference>
<dbReference type="EC" id="3.6.1.74" evidence="8"/>
<keyword evidence="6 8" id="KW-0539">Nucleus</keyword>
<feature type="compositionally biased region" description="Low complexity" evidence="9">
    <location>
        <begin position="360"/>
        <end position="380"/>
    </location>
</feature>
<dbReference type="GO" id="GO:0140818">
    <property type="term" value="F:mRNA 5'-triphosphate monophosphatase activity"/>
    <property type="evidence" value="ECO:0007669"/>
    <property type="project" value="UniProtKB-EC"/>
</dbReference>
<evidence type="ECO:0000256" key="3">
    <source>
        <dbReference type="ARBA" id="ARBA00006345"/>
    </source>
</evidence>
<comment type="subcellular location">
    <subcellularLocation>
        <location evidence="2 8">Nucleus</location>
    </subcellularLocation>
</comment>
<dbReference type="InterPro" id="IPR033469">
    <property type="entry name" value="CYTH-like_dom_sf"/>
</dbReference>
<dbReference type="GO" id="GO:0031533">
    <property type="term" value="C:mRNA capping enzyme complex"/>
    <property type="evidence" value="ECO:0007669"/>
    <property type="project" value="UniProtKB-UniRule"/>
</dbReference>
<feature type="compositionally biased region" description="Low complexity" evidence="9">
    <location>
        <begin position="19"/>
        <end position="34"/>
    </location>
</feature>
<name>A0A9P6F6G6_9FUNG</name>
<dbReference type="SUPFAM" id="SSF55154">
    <property type="entry name" value="CYTH-like phosphatases"/>
    <property type="match status" value="1"/>
</dbReference>
<evidence type="ECO:0000313" key="11">
    <source>
        <dbReference type="EMBL" id="KAF9542822.1"/>
    </source>
</evidence>
<dbReference type="EMBL" id="JAAAXW010000129">
    <property type="protein sequence ID" value="KAF9542822.1"/>
    <property type="molecule type" value="Genomic_DNA"/>
</dbReference>
<evidence type="ECO:0000256" key="6">
    <source>
        <dbReference type="ARBA" id="ARBA00023242"/>
    </source>
</evidence>
<evidence type="ECO:0000256" key="4">
    <source>
        <dbReference type="ARBA" id="ARBA00022664"/>
    </source>
</evidence>